<evidence type="ECO:0000313" key="7">
    <source>
        <dbReference type="EMBL" id="RGT92958.1"/>
    </source>
</evidence>
<dbReference type="EMBL" id="QRHO01000001">
    <property type="protein sequence ID" value="RHF85806.1"/>
    <property type="molecule type" value="Genomic_DNA"/>
</dbReference>
<dbReference type="Pfam" id="PF03780">
    <property type="entry name" value="Asp23"/>
    <property type="match status" value="1"/>
</dbReference>
<reference evidence="4" key="5">
    <citation type="submission" date="2022-09" db="EMBL/GenBank/DDBJ databases">
        <title>Draft genome sequence of Coprococcus comes strain 31264.</title>
        <authorList>
            <person name="Atsushi H."/>
            <person name="Moriya O."/>
            <person name="Mitsuo S."/>
        </authorList>
    </citation>
    <scope>NUCLEOTIDE SEQUENCE</scope>
    <source>
        <strain evidence="4">JCM 31264</strain>
    </source>
</reference>
<dbReference type="Proteomes" id="UP000284579">
    <property type="component" value="Unassembled WGS sequence"/>
</dbReference>
<reference evidence="11 12" key="1">
    <citation type="submission" date="2015-09" db="EMBL/GenBank/DDBJ databases">
        <authorList>
            <consortium name="Pathogen Informatics"/>
        </authorList>
    </citation>
    <scope>NUCLEOTIDE SEQUENCE [LARGE SCALE GENOMIC DNA]</scope>
    <source>
        <strain evidence="3 11">2789STDY5834866</strain>
        <strain evidence="2 12">2789STDY5834962</strain>
    </source>
</reference>
<evidence type="ECO:0000313" key="12">
    <source>
        <dbReference type="Proteomes" id="UP000095727"/>
    </source>
</evidence>
<evidence type="ECO:0000313" key="18">
    <source>
        <dbReference type="Proteomes" id="UP000554488"/>
    </source>
</evidence>
<comment type="similarity">
    <text evidence="1">Belongs to the asp23 family.</text>
</comment>
<dbReference type="EMBL" id="CYXR01000021">
    <property type="protein sequence ID" value="CUN08310.1"/>
    <property type="molecule type" value="Genomic_DNA"/>
</dbReference>
<proteinExistence type="inferred from homology"/>
<dbReference type="Proteomes" id="UP000283360">
    <property type="component" value="Unassembled WGS sequence"/>
</dbReference>
<reference evidence="5 18" key="4">
    <citation type="submission" date="2020-07" db="EMBL/GenBank/DDBJ databases">
        <title>Bacterial metabolism rescues the inhibition of intestinal drug absorption by food and drug additives.</title>
        <authorList>
            <person name="Zou L."/>
            <person name="Spanogiannopoulos P."/>
            <person name="Chien H.-C."/>
            <person name="Pieper L.M."/>
            <person name="Cai W."/>
            <person name="Khuri N."/>
            <person name="Pottel J."/>
            <person name="Vora B."/>
            <person name="Ni Z."/>
            <person name="Tsakalozou E."/>
            <person name="Zhang W."/>
            <person name="Shoichet B.K."/>
            <person name="Giacomini K.M."/>
            <person name="Turnbaugh P.J."/>
        </authorList>
    </citation>
    <scope>NUCLEOTIDE SEQUENCE [LARGE SCALE GENOMIC DNA]</scope>
    <source>
        <strain evidence="5 18">F22</strain>
    </source>
</reference>
<dbReference type="InterPro" id="IPR005531">
    <property type="entry name" value="Asp23"/>
</dbReference>
<evidence type="ECO:0000313" key="2">
    <source>
        <dbReference type="EMBL" id="CUN08310.1"/>
    </source>
</evidence>
<reference evidence="13 14" key="2">
    <citation type="submission" date="2018-08" db="EMBL/GenBank/DDBJ databases">
        <title>A genome reference for cultivated species of the human gut microbiota.</title>
        <authorList>
            <person name="Zou Y."/>
            <person name="Xue W."/>
            <person name="Luo G."/>
        </authorList>
    </citation>
    <scope>NUCLEOTIDE SEQUENCE [LARGE SCALE GENOMIC DNA]</scope>
    <source>
        <strain evidence="8 16">AF16-31</strain>
        <strain evidence="7 14">AF18-12LB</strain>
        <strain evidence="10 17">AM22-12LB</strain>
        <strain evidence="9 15">AM23-3</strain>
        <strain evidence="6 13">TM07-19</strain>
    </source>
</reference>
<evidence type="ECO:0000313" key="6">
    <source>
        <dbReference type="EMBL" id="RGJ22441.1"/>
    </source>
</evidence>
<accession>A0A173U1D8</accession>
<protein>
    <submittedName>
        <fullName evidence="5">Asp23/Gls24 family envelope stress response protein</fullName>
    </submittedName>
    <submittedName>
        <fullName evidence="2">Protein of uncharacterized function (DUF322)</fullName>
    </submittedName>
</protein>
<dbReference type="EMBL" id="BSCI01000007">
    <property type="protein sequence ID" value="GLG86851.1"/>
    <property type="molecule type" value="Genomic_DNA"/>
</dbReference>
<dbReference type="Proteomes" id="UP000554488">
    <property type="component" value="Unassembled WGS sequence"/>
</dbReference>
<dbReference type="AlphaFoldDB" id="A0A173U1D8"/>
<dbReference type="RefSeq" id="WP_008375262.1">
    <property type="nucleotide sequence ID" value="NZ_BSCI01000007.1"/>
</dbReference>
<evidence type="ECO:0000313" key="3">
    <source>
        <dbReference type="EMBL" id="CUN71973.1"/>
    </source>
</evidence>
<evidence type="ECO:0000313" key="9">
    <source>
        <dbReference type="EMBL" id="RHF85806.1"/>
    </source>
</evidence>
<dbReference type="EMBL" id="QSOV01000011">
    <property type="protein sequence ID" value="RGJ22441.1"/>
    <property type="molecule type" value="Genomic_DNA"/>
</dbReference>
<dbReference type="Proteomes" id="UP000095362">
    <property type="component" value="Unassembled WGS sequence"/>
</dbReference>
<dbReference type="STRING" id="410072.ERS852525_00879"/>
<evidence type="ECO:0000313" key="16">
    <source>
        <dbReference type="Proteomes" id="UP000285693"/>
    </source>
</evidence>
<name>A0A173U1D8_9FIRM</name>
<dbReference type="EMBL" id="JABWDC010000001">
    <property type="protein sequence ID" value="NUN85082.1"/>
    <property type="molecule type" value="Genomic_DNA"/>
</dbReference>
<gene>
    <name evidence="4" type="ORF">comes_13960</name>
    <name evidence="10" type="ORF">DW252_08055</name>
    <name evidence="9" type="ORF">DW656_00595</name>
    <name evidence="8" type="ORF">DWW65_04815</name>
    <name evidence="7" type="ORF">DWX03_01035</name>
    <name evidence="6" type="ORF">DXD67_10810</name>
    <name evidence="3" type="ORF">ERS852481_00697</name>
    <name evidence="2" type="ORF">ERS852574_02589</name>
    <name evidence="5" type="ORF">HUU93_00450</name>
</gene>
<evidence type="ECO:0000313" key="8">
    <source>
        <dbReference type="EMBL" id="RGU46344.1"/>
    </source>
</evidence>
<evidence type="ECO:0000313" key="4">
    <source>
        <dbReference type="EMBL" id="GLG86851.1"/>
    </source>
</evidence>
<evidence type="ECO:0000313" key="10">
    <source>
        <dbReference type="EMBL" id="RHG60640.1"/>
    </source>
</evidence>
<dbReference type="Proteomes" id="UP000286595">
    <property type="component" value="Unassembled WGS sequence"/>
</dbReference>
<dbReference type="Proteomes" id="UP000285693">
    <property type="component" value="Unassembled WGS sequence"/>
</dbReference>
<dbReference type="EMBL" id="QRXJ01000001">
    <property type="protein sequence ID" value="RGT92958.1"/>
    <property type="molecule type" value="Genomic_DNA"/>
</dbReference>
<evidence type="ECO:0000313" key="17">
    <source>
        <dbReference type="Proteomes" id="UP000286595"/>
    </source>
</evidence>
<organism evidence="2 12">
    <name type="scientific">Coprococcus comes</name>
    <dbReference type="NCBI Taxonomy" id="410072"/>
    <lineage>
        <taxon>Bacteria</taxon>
        <taxon>Bacillati</taxon>
        <taxon>Bacillota</taxon>
        <taxon>Clostridia</taxon>
        <taxon>Lachnospirales</taxon>
        <taxon>Lachnospiraceae</taxon>
        <taxon>Coprococcus</taxon>
    </lineage>
</organism>
<dbReference type="Proteomes" id="UP001145109">
    <property type="component" value="Unassembled WGS sequence"/>
</dbReference>
<dbReference type="PANTHER" id="PTHR34297">
    <property type="entry name" value="HYPOTHETICAL CYTOSOLIC PROTEIN-RELATED"/>
    <property type="match status" value="1"/>
</dbReference>
<dbReference type="PANTHER" id="PTHR34297:SF2">
    <property type="entry name" value="ASP23_GLS24 FAMILY ENVELOPE STRESS RESPONSE PROTEIN"/>
    <property type="match status" value="1"/>
</dbReference>
<reference evidence="5 18" key="3">
    <citation type="submission" date="2020-04" db="EMBL/GenBank/DDBJ databases">
        <authorList>
            <person name="Pieper L."/>
        </authorList>
    </citation>
    <scope>NUCLEOTIDE SEQUENCE [LARGE SCALE GENOMIC DNA]</scope>
    <source>
        <strain evidence="5 18">F22</strain>
    </source>
</reference>
<evidence type="ECO:0000313" key="15">
    <source>
        <dbReference type="Proteomes" id="UP000284579"/>
    </source>
</evidence>
<evidence type="ECO:0000313" key="14">
    <source>
        <dbReference type="Proteomes" id="UP000283360"/>
    </source>
</evidence>
<dbReference type="PaxDb" id="410072-ERS852525_00879"/>
<dbReference type="GeneID" id="92825072"/>
<keyword evidence="14" id="KW-1185">Reference proteome</keyword>
<dbReference type="EMBL" id="QRXY01000005">
    <property type="protein sequence ID" value="RGU46344.1"/>
    <property type="molecule type" value="Genomic_DNA"/>
</dbReference>
<dbReference type="Proteomes" id="UP000095727">
    <property type="component" value="Unassembled WGS sequence"/>
</dbReference>
<reference evidence="4" key="6">
    <citation type="submission" date="2022-11" db="EMBL/GenBank/DDBJ databases">
        <title>Draft genome sequence of Coprococcus comes strain 31264.</title>
        <authorList>
            <person name="Hisatomi A."/>
            <person name="Ohkuma M."/>
            <person name="Sakamoto M."/>
        </authorList>
    </citation>
    <scope>NUCLEOTIDE SEQUENCE</scope>
    <source>
        <strain evidence="4">JCM 31264</strain>
    </source>
</reference>
<evidence type="ECO:0000313" key="11">
    <source>
        <dbReference type="Proteomes" id="UP000095362"/>
    </source>
</evidence>
<evidence type="ECO:0000256" key="1">
    <source>
        <dbReference type="ARBA" id="ARBA00005721"/>
    </source>
</evidence>
<sequence>MKGSMSTDLGIITIDPEVIAKYAGSVAVECFGIVGMAAVSMKDGLVKLLKKESLTKGIQVGISDENKITLNFHVVVAYGVSISAVTDNLISNVKYKVEEFTGMSVDKINIYIEGVRVID</sequence>
<dbReference type="EMBL" id="CYZK01000003">
    <property type="protein sequence ID" value="CUN71973.1"/>
    <property type="molecule type" value="Genomic_DNA"/>
</dbReference>
<evidence type="ECO:0000313" key="5">
    <source>
        <dbReference type="EMBL" id="NUN85082.1"/>
    </source>
</evidence>
<evidence type="ECO:0000313" key="13">
    <source>
        <dbReference type="Proteomes" id="UP000260655"/>
    </source>
</evidence>
<dbReference type="Proteomes" id="UP000260655">
    <property type="component" value="Unassembled WGS sequence"/>
</dbReference>
<dbReference type="OrthoDB" id="9791482at2"/>
<dbReference type="EMBL" id="QRIM01000007">
    <property type="protein sequence ID" value="RHG60640.1"/>
    <property type="molecule type" value="Genomic_DNA"/>
</dbReference>